<evidence type="ECO:0000256" key="1">
    <source>
        <dbReference type="SAM" id="SignalP"/>
    </source>
</evidence>
<feature type="signal peptide" evidence="1">
    <location>
        <begin position="1"/>
        <end position="31"/>
    </location>
</feature>
<evidence type="ECO:0000313" key="4">
    <source>
        <dbReference type="Proteomes" id="UP000317572"/>
    </source>
</evidence>
<dbReference type="InterPro" id="IPR036937">
    <property type="entry name" value="Adhesion_dom_fimbrial_sf"/>
</dbReference>
<dbReference type="AlphaFoldDB" id="A0A515D4F9"/>
<dbReference type="InterPro" id="IPR005430">
    <property type="entry name" value="P_pili_tip_PapF"/>
</dbReference>
<dbReference type="InterPro" id="IPR008966">
    <property type="entry name" value="Adhesion_dom_sf"/>
</dbReference>
<evidence type="ECO:0000313" key="3">
    <source>
        <dbReference type="EMBL" id="QDL35295.1"/>
    </source>
</evidence>
<dbReference type="SUPFAM" id="SSF49401">
    <property type="entry name" value="Bacterial adhesins"/>
    <property type="match status" value="1"/>
</dbReference>
<dbReference type="EMBL" id="CP033893">
    <property type="protein sequence ID" value="QDL35295.1"/>
    <property type="molecule type" value="Genomic_DNA"/>
</dbReference>
<dbReference type="Gene3D" id="2.60.40.1090">
    <property type="entry name" value="Fimbrial-type adhesion domain"/>
    <property type="match status" value="1"/>
</dbReference>
<dbReference type="PANTHER" id="PTHR33420">
    <property type="entry name" value="FIMBRIAL SUBUNIT ELFA-RELATED"/>
    <property type="match status" value="1"/>
</dbReference>
<proteinExistence type="predicted"/>
<dbReference type="GO" id="GO:0043709">
    <property type="term" value="P:cell adhesion involved in single-species biofilm formation"/>
    <property type="evidence" value="ECO:0007669"/>
    <property type="project" value="TreeGrafter"/>
</dbReference>
<dbReference type="GO" id="GO:0009289">
    <property type="term" value="C:pilus"/>
    <property type="evidence" value="ECO:0007669"/>
    <property type="project" value="InterPro"/>
</dbReference>
<protein>
    <submittedName>
        <fullName evidence="3">Fimbrial protein</fullName>
    </submittedName>
</protein>
<dbReference type="PANTHER" id="PTHR33420:SF34">
    <property type="entry name" value="MINOR FIMBRIAL SUBUNIT"/>
    <property type="match status" value="1"/>
</dbReference>
<gene>
    <name evidence="3" type="ORF">EGO53_27560</name>
</gene>
<feature type="chain" id="PRO_5022100287" evidence="1">
    <location>
        <begin position="32"/>
        <end position="167"/>
    </location>
</feature>
<evidence type="ECO:0000259" key="2">
    <source>
        <dbReference type="Pfam" id="PF00419"/>
    </source>
</evidence>
<organism evidence="3 4">
    <name type="scientific">Serratia liquefaciens</name>
    <dbReference type="NCBI Taxonomy" id="614"/>
    <lineage>
        <taxon>Bacteria</taxon>
        <taxon>Pseudomonadati</taxon>
        <taxon>Pseudomonadota</taxon>
        <taxon>Gammaproteobacteria</taxon>
        <taxon>Enterobacterales</taxon>
        <taxon>Yersiniaceae</taxon>
        <taxon>Serratia</taxon>
    </lineage>
</organism>
<reference evidence="3 4" key="1">
    <citation type="submission" date="2018-11" db="EMBL/GenBank/DDBJ databases">
        <title>The first complete genome of Serratia liquefaciens isolated from metalophyte plant revel distinctness adaptive mechanisms in an extreme habitat.</title>
        <authorList>
            <person name="Caneschi W.L."/>
            <person name="Sanchez A.B."/>
            <person name="Felestrino E.B."/>
            <person name="Assis R.A.B."/>
            <person name="Lemes C.G.C."/>
            <person name="Cordeiro I.F."/>
            <person name="Fonseca N.P."/>
            <person name="Villa M."/>
            <person name="Vieira I.T."/>
            <person name="Moraes L.A."/>
            <person name="Kamino L.H.Y."/>
            <person name="do Carmo F."/>
            <person name="Garcia C.M."/>
            <person name="Almeida N.F."/>
            <person name="Silva R.S."/>
            <person name="Ferro J.A."/>
            <person name="Ferro M.I.T."/>
            <person name="Varani A.M."/>
            <person name="Ferreira R.M."/>
            <person name="dos Santos V.L."/>
            <person name="Silva U.C."/>
            <person name="Setubal J.C."/>
            <person name="Moreira L.M."/>
        </authorList>
    </citation>
    <scope>NUCLEOTIDE SEQUENCE [LARGE SCALE GENOMIC DNA]</scope>
    <source>
        <strain evidence="3 4">FG3</strain>
    </source>
</reference>
<dbReference type="InterPro" id="IPR050263">
    <property type="entry name" value="Bact_Fimbrial_Adh_Pro"/>
</dbReference>
<name>A0A515D4F9_SERLI</name>
<feature type="domain" description="Fimbrial-type adhesion" evidence="2">
    <location>
        <begin position="39"/>
        <end position="167"/>
    </location>
</feature>
<dbReference type="InterPro" id="IPR000259">
    <property type="entry name" value="Adhesion_dom_fimbrial"/>
</dbReference>
<dbReference type="Pfam" id="PF00419">
    <property type="entry name" value="Fimbrial"/>
    <property type="match status" value="1"/>
</dbReference>
<sequence>MNEVTKMAGKNLCMAGLLSLLALSAPWVIQAATVTVKVVVVQPPPCVVNQNQPIEVNFGEVSTMKVDGSNYRQTISYSLACSGAVSNAMKLQIKGSGALFDHEVLLTNKTGLGIALLHNDIRLPLNRWVNFTYPNSPVLASVPVKAAGVTLTGGEFSAGATLAVDYQ</sequence>
<dbReference type="PRINTS" id="PR01613">
    <property type="entry name" value="FIMBRIALPAPF"/>
</dbReference>
<keyword evidence="1" id="KW-0732">Signal</keyword>
<accession>A0A515D4F9</accession>
<dbReference type="Proteomes" id="UP000317572">
    <property type="component" value="Chromosome"/>
</dbReference>